<feature type="transmembrane region" description="Helical" evidence="10">
    <location>
        <begin position="3226"/>
        <end position="3246"/>
    </location>
</feature>
<evidence type="ECO:0000256" key="9">
    <source>
        <dbReference type="SAM" id="MobiDB-lite"/>
    </source>
</evidence>
<evidence type="ECO:0000259" key="13">
    <source>
        <dbReference type="PROSITE" id="PS51293"/>
    </source>
</evidence>
<dbReference type="PROSITE" id="PS51293">
    <property type="entry name" value="SANT"/>
    <property type="match status" value="1"/>
</dbReference>
<keyword evidence="10" id="KW-0812">Transmembrane</keyword>
<organism evidence="16">
    <name type="scientific">Perkinsus marinus (strain ATCC 50983 / TXsc)</name>
    <dbReference type="NCBI Taxonomy" id="423536"/>
    <lineage>
        <taxon>Eukaryota</taxon>
        <taxon>Sar</taxon>
        <taxon>Alveolata</taxon>
        <taxon>Perkinsozoa</taxon>
        <taxon>Perkinsea</taxon>
        <taxon>Perkinsida</taxon>
        <taxon>Perkinsidae</taxon>
        <taxon>Perkinsus</taxon>
    </lineage>
</organism>
<dbReference type="GeneID" id="9042682"/>
<evidence type="ECO:0008006" key="17">
    <source>
        <dbReference type="Google" id="ProtNLM"/>
    </source>
</evidence>
<dbReference type="RefSeq" id="XP_002775917.1">
    <property type="nucleotide sequence ID" value="XM_002775871.1"/>
</dbReference>
<dbReference type="InterPro" id="IPR017930">
    <property type="entry name" value="Myb_dom"/>
</dbReference>
<feature type="region of interest" description="Disordered" evidence="9">
    <location>
        <begin position="1"/>
        <end position="24"/>
    </location>
</feature>
<evidence type="ECO:0000256" key="2">
    <source>
        <dbReference type="ARBA" id="ARBA00022771"/>
    </source>
</evidence>
<evidence type="ECO:0000256" key="7">
    <source>
        <dbReference type="ARBA" id="ARBA00023242"/>
    </source>
</evidence>
<feature type="compositionally biased region" description="Basic and acidic residues" evidence="9">
    <location>
        <begin position="656"/>
        <end position="665"/>
    </location>
</feature>
<keyword evidence="2 8" id="KW-0863">Zinc-finger</keyword>
<accession>C5L6A6</accession>
<evidence type="ECO:0000259" key="14">
    <source>
        <dbReference type="PROSITE" id="PS51294"/>
    </source>
</evidence>
<feature type="region of interest" description="Disordered" evidence="9">
    <location>
        <begin position="2675"/>
        <end position="2694"/>
    </location>
</feature>
<feature type="region of interest" description="Disordered" evidence="9">
    <location>
        <begin position="2168"/>
        <end position="2187"/>
    </location>
</feature>
<feature type="region of interest" description="Disordered" evidence="9">
    <location>
        <begin position="512"/>
        <end position="537"/>
    </location>
</feature>
<feature type="region of interest" description="Disordered" evidence="9">
    <location>
        <begin position="266"/>
        <end position="308"/>
    </location>
</feature>
<evidence type="ECO:0000256" key="1">
    <source>
        <dbReference type="ARBA" id="ARBA00022723"/>
    </source>
</evidence>
<feature type="domain" description="SANT" evidence="13">
    <location>
        <begin position="2352"/>
        <end position="2389"/>
    </location>
</feature>
<keyword evidence="7" id="KW-0539">Nucleus</keyword>
<feature type="domain" description="HTH myb-type" evidence="14">
    <location>
        <begin position="2352"/>
        <end position="2397"/>
    </location>
</feature>
<dbReference type="InterPro" id="IPR001841">
    <property type="entry name" value="Znf_RING"/>
</dbReference>
<dbReference type="Pfam" id="PF00249">
    <property type="entry name" value="Myb_DNA-binding"/>
    <property type="match status" value="1"/>
</dbReference>
<keyword evidence="3" id="KW-0862">Zinc</keyword>
<dbReference type="GO" id="GO:0008270">
    <property type="term" value="F:zinc ion binding"/>
    <property type="evidence" value="ECO:0007669"/>
    <property type="project" value="UniProtKB-KW"/>
</dbReference>
<feature type="compositionally biased region" description="Basic and acidic residues" evidence="9">
    <location>
        <begin position="290"/>
        <end position="299"/>
    </location>
</feature>
<dbReference type="PROSITE" id="PS50089">
    <property type="entry name" value="ZF_RING_2"/>
    <property type="match status" value="1"/>
</dbReference>
<keyword evidence="16" id="KW-1185">Reference proteome</keyword>
<feature type="region of interest" description="Disordered" evidence="9">
    <location>
        <begin position="728"/>
        <end position="840"/>
    </location>
</feature>
<dbReference type="EMBL" id="GG679756">
    <property type="protein sequence ID" value="EER07733.1"/>
    <property type="molecule type" value="Genomic_DNA"/>
</dbReference>
<keyword evidence="10" id="KW-0472">Membrane</keyword>
<evidence type="ECO:0000256" key="10">
    <source>
        <dbReference type="SAM" id="Phobius"/>
    </source>
</evidence>
<dbReference type="InterPro" id="IPR017884">
    <property type="entry name" value="SANT_dom"/>
</dbReference>
<dbReference type="GO" id="GO:0003677">
    <property type="term" value="F:DNA binding"/>
    <property type="evidence" value="ECO:0007669"/>
    <property type="project" value="UniProtKB-KW"/>
</dbReference>
<feature type="compositionally biased region" description="Pro residues" evidence="9">
    <location>
        <begin position="759"/>
        <end position="768"/>
    </location>
</feature>
<dbReference type="InterPro" id="IPR009057">
    <property type="entry name" value="Homeodomain-like_sf"/>
</dbReference>
<feature type="compositionally biased region" description="Basic and acidic residues" evidence="9">
    <location>
        <begin position="779"/>
        <end position="799"/>
    </location>
</feature>
<feature type="domain" description="Myb-like" evidence="12">
    <location>
        <begin position="2352"/>
        <end position="2393"/>
    </location>
</feature>
<evidence type="ECO:0000259" key="11">
    <source>
        <dbReference type="PROSITE" id="PS50089"/>
    </source>
</evidence>
<dbReference type="SMART" id="SM00717">
    <property type="entry name" value="SANT"/>
    <property type="match status" value="1"/>
</dbReference>
<dbReference type="InParanoid" id="C5L6A6"/>
<dbReference type="OrthoDB" id="440766at2759"/>
<keyword evidence="10" id="KW-1133">Transmembrane helix</keyword>
<evidence type="ECO:0000256" key="4">
    <source>
        <dbReference type="ARBA" id="ARBA00023015"/>
    </source>
</evidence>
<evidence type="ECO:0000313" key="15">
    <source>
        <dbReference type="EMBL" id="EER07733.1"/>
    </source>
</evidence>
<dbReference type="Proteomes" id="UP000007800">
    <property type="component" value="Unassembled WGS sequence"/>
</dbReference>
<gene>
    <name evidence="15" type="ORF">Pmar_PMAR029022</name>
</gene>
<feature type="domain" description="RING-type" evidence="11">
    <location>
        <begin position="163"/>
        <end position="212"/>
    </location>
</feature>
<dbReference type="SUPFAM" id="SSF57850">
    <property type="entry name" value="RING/U-box"/>
    <property type="match status" value="1"/>
</dbReference>
<evidence type="ECO:0000313" key="16">
    <source>
        <dbReference type="Proteomes" id="UP000007800"/>
    </source>
</evidence>
<feature type="region of interest" description="Disordered" evidence="9">
    <location>
        <begin position="624"/>
        <end position="692"/>
    </location>
</feature>
<sequence length="3255" mass="353007">MPGWSQVGKKKRSLDQMPKKRQIKAPRVVGREENVFADLDDSLSDAAHGCSSGGEWCSGDERLRGKQKEILVNGQIRSVDSGGVSVQRLAVETTRVGNKKMRKRVEREWKRKNKIKMEDANADTLIAFLLGLLPPLREFDQPDASSAILASWSDQEIDELLECKICYTLRPVFKQLPCPHRYCSECVDQLEKIPGPSSGCAGPESICCPECRVPCDTGLITYDVKTLQKLLERSARCTHFLHGCDWKGPLCHRPFHPCSFEEWAEEKQQQQMSGGSSGSKTALLDSPAEVDPRLRDRPPRPTAPKVAAFSGSAGANIVSTPSLAKAPAASRRLTKGLVPPVRPKGIAPGTKGLPKGKASHPLILDMPQTWQQLTKKQRAQLTATTAKAKSVPKAPTVGKANSVPKAAIVAKVATVAKAGTVANAGTVAKAATATKAPPPPTYTATIAASTTRAVLDNAASVVSKAPTATEATTPSDASKTTPPKAVTAQLTTTVPNTRSPSVLVPPPDALLPTPLTQQSNGPVMSGLRGAGRRVEPNGATLRGVRSSFAQYPSRQGANINFAERPGNNSLTSSTAPERVSPLPTEIRDLRLQSLLATTMTKLGPRRVNWADEVHVGAPVQEGVSERYPTGKAPTGFTIDGPLSLTHGPGRRAPQAVDRRGERDRSMMSNSVDDELDRPPNTPSASRSLKGGAFERTDLDLAGGVESDHHQGALRGDPQSLARSAQNVAVGELDEAKPKTRDEKPRLVDSSGAKKTPTKPSRPPRPRAPPVLRHPGSVDYRLERERVVPRRGTDGMDRKSIAQPCKPSRPPSIPRSISNEDHETQPVGSSSGEQRPTRPSHKPVLMKALTMRGLVVEIPVPRSPLPDGATCPECLCTVNAETQGKLPLGIHLLPLINLSDLEHIGDLPSLPESFEMAQAAPPHRAVGTPSSLLETSSGGKEKFWESVDLPQDLVAEVMKRMKQHHHHKHRAVPLPDHDHAWLLNQLKTLAAIVDAQALRDRGAELKLAAQQQQQREEVAPPDAFHDIMAAHQQGGIWRDFMGPCSAFVPYAKAVLVGDLGVEECWRRCTQQYFFCTQTHYAAAGQTCYFGHGLSTLLDTTPAGMQPIGGSLDTCRSLTELGFRELRSSRIHSGAPEAPEDDVPNLSPFTVVPGSGRYLLVQPNVGIVEGERAEDEETVRVERADTFLQCQSNCLASDWCATAVWIDRGSEGSSICAKGSMLLPGKSTTGCPMDGRCMEVCGGQDCVPSIRNPSGISTLSWRYPGEAFDFIVTVDAKAPEQTTTFGCSDSDCVDGIKRCHMACHAASCRGGWIEVVAERDEVKCFLSSGFPAVAGSGAASAADKGVTSSPAVCPLSARACLMFASDYMMLPRPMIQAAQVWLEQSPGGSPRGGNGIAHQSAGMGADIEVLSGWGRCMPFHAGLSASPDSSFVARDRWECWRLCREMNAECTQVEYHNNTNVCVLGNGVASRVEHSKNGAKSKSPVFCHSIRKGPSPTHGLPGMMIVGSITGAESGNHWFRGYQGVEPGSFARETSKVPKLSDVCDFSATTLVETLEECQTLCEKATDEATNADCRYGGFESCRAVRAACRGNAAGRHGGAEECKMCKNDKGGICRIGSETKPGGSGVGSDECLSGACKWFEMGAVGFRVKAASEAAKYVDHLPLNSSGLICPQGGVVKRDVLGRCYHSVESMWHCHALCEAQTGECMGGLYVDSLPAEGGVTAKGKWCYLAMYLRYHASDYEDAKVHRLFGSSNCAAFTRDGVGKLPTLRVTGSIAADQAVERAPQGAVNMTGVCNEFDELDNTMMEGSPADFSYNPMYACSMRCLTMLQCMSFKVEGYPEDDCDLHSHRPNVSAGCETITCRFSSALASKATKVEIRPGEYAKNAICVSRGVDAAKALSVDSDVRNGIPGFYTVNAMARKFRWADVLNKRRLTLTPHLEGCQSICRGKKQCKTGTWQSCGALKDVCSGGTMRNPEMNKTCGYGMGACTGIVVSEDRAPEDYPDNMGVCKLASAVSHAMFNCGATSSSAGCYAFEKGRDNFVIMSSYASPFIEEDASSKVNTSLIEFEGEKGAYGKVLDLDACEYYCEKDPLCTYGHFAPKGIGFGDCYLTHSTDVDTIDTSTIENRPILEPRGWSVKRCDGVCVVFKKVVAQDEGQAVTNKIDEVIDTEEQEVQPDVVRSREEEPLVGDGRNQGVELLEGWGLVGGGAQFFFTKTLRDMLTTLSAPEEGQQPTSSCSSSPSSPPVPECPPLSSSQQGASLPYGEAFKRPRLDSELMKSAACSPGRAGNALQLLADYSTHNPTAVGDVMRPSKKPLSSWYLQCIEEDIVVAKRLVERRRLPLRGLIPARQDLATAEEHLVFLEGLRDHGRDWNTITSYIPTRTTKQVRSHAQKYFQDLDRRWEDEQEEDGEGQSRGSQPEALIQHGRNDRSLHQDEERQKAIEELLRSLNVARPVEDTGPPGNMEDSSGWNQRHADVMATKLSLKRAVEAVSARSGDSMRAMLGPASGMESAEMSSSNLELAALAAVAANLTSLKRGVQDGDARVAAAPFTQGIDLSALAAAASAMSSSNGGEEQRSPSLGLETARSIGLLTGGDVLAMDSHLTFVGMTNNMKSVLNHFTSALTPATGPYEEVTACVRDVEAHLHECRAWAPIMTEKLHSTGQELYARTSMLFEKYMDSNNSSPEGASPSHNNVQDSHVVRCSSHSLSRLVTHLVIHIVLSRQVLQAISFRGSLGPRQRSVQLQFGSDRAVAPSNRRPDLPVTTALTLRLSEASRTKTSSVPTLPCHTELSAEDIVDVNQDPVTRISCNTTSVAVKNDKVHRPFCFGFKASTNASTQLPSPFVEVELKAPYVIRAFQFEPVHASDPDADNEGSTKKIKQPLPKSIKLNAAMGVHAFQWYRDLQAREHSVAWTSLSTEPEGPHTSNADVDLETDFRGHLLRIWPRAELTRRSDMMRASFQMKLYGCPVKDTRTMQLRFRSSFNSIRNKFKSLDIFRKELISHICRLLTLSTASATTTCSRILFIDVSEKSAAEFEHHREDHKVVSQRIQSYEPSKDHIPNVVVNLRVLPPVAQCIDCRECFILPEWVTDDTPYFCSKVQCNAEQDCVNGVCIDRIGRAHDRLRTLPALSESHSRFESADLINWDREDGADKSRPLISNFGADIPKYRYDDTLLQLKPLPLIKGADEPPQAHFVTPQSLKPSSNGVGETALEFQSEAEPASSDKAFHKRYTMSLIIAGSLLGLLILAVSVRKARGMSLA</sequence>
<dbReference type="PROSITE" id="PS50090">
    <property type="entry name" value="MYB_LIKE"/>
    <property type="match status" value="1"/>
</dbReference>
<dbReference type="Gene3D" id="3.30.40.10">
    <property type="entry name" value="Zinc/RING finger domain, C3HC4 (zinc finger)"/>
    <property type="match status" value="1"/>
</dbReference>
<feature type="region of interest" description="Disordered" evidence="9">
    <location>
        <begin position="2224"/>
        <end position="2260"/>
    </location>
</feature>
<dbReference type="CDD" id="cd00167">
    <property type="entry name" value="SANT"/>
    <property type="match status" value="1"/>
</dbReference>
<keyword evidence="4" id="KW-0805">Transcription regulation</keyword>
<evidence type="ECO:0000259" key="12">
    <source>
        <dbReference type="PROSITE" id="PS50090"/>
    </source>
</evidence>
<dbReference type="PANTHER" id="PTHR12802">
    <property type="entry name" value="SWI/SNF COMPLEX-RELATED"/>
    <property type="match status" value="1"/>
</dbReference>
<proteinExistence type="predicted"/>
<dbReference type="OMA" id="CAGPESI"/>
<evidence type="ECO:0000256" key="8">
    <source>
        <dbReference type="PROSITE-ProRule" id="PRU00175"/>
    </source>
</evidence>
<keyword evidence="1" id="KW-0479">Metal-binding</keyword>
<keyword evidence="6" id="KW-0804">Transcription</keyword>
<dbReference type="Gene3D" id="1.10.10.60">
    <property type="entry name" value="Homeodomain-like"/>
    <property type="match status" value="1"/>
</dbReference>
<evidence type="ECO:0000256" key="5">
    <source>
        <dbReference type="ARBA" id="ARBA00023125"/>
    </source>
</evidence>
<dbReference type="InterPro" id="IPR017907">
    <property type="entry name" value="Znf_RING_CS"/>
</dbReference>
<dbReference type="PROSITE" id="PS51294">
    <property type="entry name" value="HTH_MYB"/>
    <property type="match status" value="1"/>
</dbReference>
<keyword evidence="5" id="KW-0238">DNA-binding</keyword>
<name>C5L6A6_PERM5</name>
<protein>
    <recommendedName>
        <fullName evidence="17">RING-type domain-containing protein</fullName>
    </recommendedName>
</protein>
<evidence type="ECO:0000256" key="6">
    <source>
        <dbReference type="ARBA" id="ARBA00023163"/>
    </source>
</evidence>
<dbReference type="SUPFAM" id="SSF46689">
    <property type="entry name" value="Homeodomain-like"/>
    <property type="match status" value="1"/>
</dbReference>
<dbReference type="InterPro" id="IPR001005">
    <property type="entry name" value="SANT/Myb"/>
</dbReference>
<dbReference type="InterPro" id="IPR013083">
    <property type="entry name" value="Znf_RING/FYVE/PHD"/>
</dbReference>
<feature type="region of interest" description="Disordered" evidence="9">
    <location>
        <begin position="2400"/>
        <end position="2434"/>
    </location>
</feature>
<feature type="compositionally biased region" description="Basic and acidic residues" evidence="9">
    <location>
        <begin position="2424"/>
        <end position="2434"/>
    </location>
</feature>
<feature type="region of interest" description="Disordered" evidence="9">
    <location>
        <begin position="2449"/>
        <end position="2468"/>
    </location>
</feature>
<feature type="compositionally biased region" description="Polar residues" evidence="9">
    <location>
        <begin position="469"/>
        <end position="481"/>
    </location>
</feature>
<dbReference type="PROSITE" id="PS00518">
    <property type="entry name" value="ZF_RING_1"/>
    <property type="match status" value="1"/>
</dbReference>
<reference evidence="15 16" key="1">
    <citation type="submission" date="2008-07" db="EMBL/GenBank/DDBJ databases">
        <authorList>
            <person name="El-Sayed N."/>
            <person name="Caler E."/>
            <person name="Inman J."/>
            <person name="Amedeo P."/>
            <person name="Hass B."/>
            <person name="Wortman J."/>
        </authorList>
    </citation>
    <scope>NUCLEOTIDE SEQUENCE [LARGE SCALE GENOMIC DNA]</scope>
    <source>
        <strain evidence="16">ATCC 50983 / TXsc</strain>
    </source>
</reference>
<feature type="compositionally biased region" description="Polar residues" evidence="9">
    <location>
        <begin position="2676"/>
        <end position="2694"/>
    </location>
</feature>
<feature type="region of interest" description="Disordered" evidence="9">
    <location>
        <begin position="461"/>
        <end position="484"/>
    </location>
</feature>
<feature type="compositionally biased region" description="Basic and acidic residues" evidence="9">
    <location>
        <begin position="733"/>
        <end position="746"/>
    </location>
</feature>
<evidence type="ECO:0000256" key="3">
    <source>
        <dbReference type="ARBA" id="ARBA00022833"/>
    </source>
</evidence>